<dbReference type="PANTHER" id="PTHR34002">
    <property type="entry name" value="BLR1656 PROTEIN"/>
    <property type="match status" value="1"/>
</dbReference>
<keyword evidence="2" id="KW-0624">Polysaccharide degradation</keyword>
<evidence type="ECO:0000256" key="1">
    <source>
        <dbReference type="ARBA" id="ARBA00005519"/>
    </source>
</evidence>
<feature type="signal peptide" evidence="3">
    <location>
        <begin position="1"/>
        <end position="16"/>
    </location>
</feature>
<dbReference type="OrthoDB" id="95118at2759"/>
<dbReference type="InParanoid" id="A0A1J7JFI3"/>
<evidence type="ECO:0000256" key="2">
    <source>
        <dbReference type="RuleBase" id="RU361163"/>
    </source>
</evidence>
<keyword evidence="2" id="KW-0326">Glycosidase</keyword>
<dbReference type="STRING" id="1408157.A0A1J7JFI3"/>
<keyword evidence="3" id="KW-0732">Signal</keyword>
<accession>A0A1J7JFI3</accession>
<keyword evidence="2 4" id="KW-0378">Hydrolase</keyword>
<dbReference type="InterPro" id="IPR013319">
    <property type="entry name" value="GH11/12"/>
</dbReference>
<reference evidence="4 5" key="1">
    <citation type="submission" date="2016-10" db="EMBL/GenBank/DDBJ databases">
        <title>Draft genome sequence of Coniochaeta ligniaria NRRL30616, a lignocellulolytic fungus for bioabatement of inhibitors in plant biomass hydrolysates.</title>
        <authorList>
            <consortium name="DOE Joint Genome Institute"/>
            <person name="Jimenez D.J."/>
            <person name="Hector R.E."/>
            <person name="Riley R."/>
            <person name="Sun H."/>
            <person name="Grigoriev I.V."/>
            <person name="Van Elsas J.D."/>
            <person name="Nichols N.N."/>
        </authorList>
    </citation>
    <scope>NUCLEOTIDE SEQUENCE [LARGE SCALE GENOMIC DNA]</scope>
    <source>
        <strain evidence="4 5">NRRL 30616</strain>
    </source>
</reference>
<dbReference type="InterPro" id="IPR013320">
    <property type="entry name" value="ConA-like_dom_sf"/>
</dbReference>
<keyword evidence="2" id="KW-0119">Carbohydrate metabolism</keyword>
<organism evidence="4 5">
    <name type="scientific">Coniochaeta ligniaria NRRL 30616</name>
    <dbReference type="NCBI Taxonomy" id="1408157"/>
    <lineage>
        <taxon>Eukaryota</taxon>
        <taxon>Fungi</taxon>
        <taxon>Dikarya</taxon>
        <taxon>Ascomycota</taxon>
        <taxon>Pezizomycotina</taxon>
        <taxon>Sordariomycetes</taxon>
        <taxon>Sordariomycetidae</taxon>
        <taxon>Coniochaetales</taxon>
        <taxon>Coniochaetaceae</taxon>
        <taxon>Coniochaeta</taxon>
    </lineage>
</organism>
<gene>
    <name evidence="4" type="ORF">CONLIGDRAFT_716392</name>
</gene>
<sequence length="245" mass="25117">MKSSATSILFASLAAASPTATLDKRATTICGQWDSVATGAYTVYQDLWGMSSGTGSQCTTVTGITSNKLVWSTSWSWSGGSSSVKSYANAVVSFTAKTISSLSSIPTTWSWSYSGTSIVANVAYDLFTSNSCSSQTAAYEVMIWLGALGGAGPISSTGSPVATPTIGGVGWKLYKGINGAMTVFSFVASSSQTGFSGDLKNFLSYLASNQGMSSSQCLYSIGAGSETFTGSNAVFKTTGYSVSVG</sequence>
<evidence type="ECO:0000313" key="4">
    <source>
        <dbReference type="EMBL" id="OIW28012.1"/>
    </source>
</evidence>
<dbReference type="GO" id="GO:0008810">
    <property type="term" value="F:cellulase activity"/>
    <property type="evidence" value="ECO:0007669"/>
    <property type="project" value="InterPro"/>
</dbReference>
<dbReference type="Proteomes" id="UP000182658">
    <property type="component" value="Unassembled WGS sequence"/>
</dbReference>
<evidence type="ECO:0000313" key="5">
    <source>
        <dbReference type="Proteomes" id="UP000182658"/>
    </source>
</evidence>
<evidence type="ECO:0000256" key="3">
    <source>
        <dbReference type="SAM" id="SignalP"/>
    </source>
</evidence>
<dbReference type="Pfam" id="PF01670">
    <property type="entry name" value="Glyco_hydro_12"/>
    <property type="match status" value="1"/>
</dbReference>
<dbReference type="EMBL" id="KV875099">
    <property type="protein sequence ID" value="OIW28012.1"/>
    <property type="molecule type" value="Genomic_DNA"/>
</dbReference>
<feature type="chain" id="PRO_5012317714" evidence="3">
    <location>
        <begin position="17"/>
        <end position="245"/>
    </location>
</feature>
<dbReference type="InterPro" id="IPR002594">
    <property type="entry name" value="GH12"/>
</dbReference>
<dbReference type="Gene3D" id="2.60.120.180">
    <property type="match status" value="1"/>
</dbReference>
<dbReference type="PANTHER" id="PTHR34002:SF9">
    <property type="entry name" value="XYLOGLUCAN-SPECIFIC ENDO-BETA-1,4-GLUCANASE A"/>
    <property type="match status" value="1"/>
</dbReference>
<protein>
    <submittedName>
        <fullName evidence="4">Family 12 glycosyl hydrolase</fullName>
    </submittedName>
</protein>
<comment type="similarity">
    <text evidence="1 2">Belongs to the glycosyl hydrolase 12 (cellulase H) family.</text>
</comment>
<dbReference type="GO" id="GO:0000272">
    <property type="term" value="P:polysaccharide catabolic process"/>
    <property type="evidence" value="ECO:0007669"/>
    <property type="project" value="UniProtKB-KW"/>
</dbReference>
<dbReference type="AlphaFoldDB" id="A0A1J7JFI3"/>
<proteinExistence type="inferred from homology"/>
<dbReference type="SUPFAM" id="SSF49899">
    <property type="entry name" value="Concanavalin A-like lectins/glucanases"/>
    <property type="match status" value="1"/>
</dbReference>
<name>A0A1J7JFI3_9PEZI</name>
<keyword evidence="5" id="KW-1185">Reference proteome</keyword>